<dbReference type="AlphaFoldDB" id="R4KBC7"/>
<dbReference type="RefSeq" id="WP_006522934.1">
    <property type="nucleotide sequence ID" value="NC_021184.1"/>
</dbReference>
<dbReference type="EMBL" id="CP003273">
    <property type="protein sequence ID" value="AGK99878.1"/>
    <property type="molecule type" value="Genomic_DNA"/>
</dbReference>
<keyword evidence="2" id="KW-1003">Cell membrane</keyword>
<dbReference type="HOGENOM" id="CLU_077931_3_1_9"/>
<dbReference type="GO" id="GO:0005886">
    <property type="term" value="C:plasma membrane"/>
    <property type="evidence" value="ECO:0007669"/>
    <property type="project" value="UniProtKB-SubCell"/>
</dbReference>
<dbReference type="OrthoDB" id="9803495at2"/>
<feature type="transmembrane region" description="Helical" evidence="3">
    <location>
        <begin position="84"/>
        <end position="106"/>
    </location>
</feature>
<keyword evidence="3" id="KW-0812">Transmembrane</keyword>
<dbReference type="Gene3D" id="1.10.1760.20">
    <property type="match status" value="1"/>
</dbReference>
<keyword evidence="2 3" id="KW-0472">Membrane</keyword>
<gene>
    <name evidence="4" type="ORF">Desgi_0293</name>
</gene>
<dbReference type="KEGG" id="dgi:Desgi_0293"/>
<dbReference type="Proteomes" id="UP000013520">
    <property type="component" value="Chromosome"/>
</dbReference>
<keyword evidence="2" id="KW-0813">Transport</keyword>
<reference evidence="4 5" key="1">
    <citation type="submission" date="2012-01" db="EMBL/GenBank/DDBJ databases">
        <title>Complete sequence of Desulfotomaculum gibsoniae DSM 7213.</title>
        <authorList>
            <consortium name="US DOE Joint Genome Institute"/>
            <person name="Lucas S."/>
            <person name="Han J."/>
            <person name="Lapidus A."/>
            <person name="Cheng J.-F."/>
            <person name="Goodwin L."/>
            <person name="Pitluck S."/>
            <person name="Peters L."/>
            <person name="Ovchinnikova G."/>
            <person name="Teshima H."/>
            <person name="Detter J.C."/>
            <person name="Han C."/>
            <person name="Tapia R."/>
            <person name="Land M."/>
            <person name="Hauser L."/>
            <person name="Kyrpides N."/>
            <person name="Ivanova N."/>
            <person name="Pagani I."/>
            <person name="Parshina S."/>
            <person name="Plugge C."/>
            <person name="Muyzer G."/>
            <person name="Kuever J."/>
            <person name="Ivanova A."/>
            <person name="Nazina T."/>
            <person name="Klenk H.-P."/>
            <person name="Brambilla E."/>
            <person name="Spring S."/>
            <person name="Stams A.F."/>
            <person name="Woyke T."/>
        </authorList>
    </citation>
    <scope>NUCLEOTIDE SEQUENCE [LARGE SCALE GENOMIC DNA]</scope>
    <source>
        <strain evidence="4 5">DSM 7213</strain>
    </source>
</reference>
<sequence length="191" mass="20479">MSKLTPRDMVLVAMFASLAVVAALLFRFLGGMIVPFSLMPFVALLAGGLLGARLGALSMGIYVLMGVLGMPVFEKPPFGGPAYILSPTFGFLLGFILAALVTGLILRGRRDAGPLRLSLAMLAGVAMIYAVGLPYLYVILNYYVGKPFDVLQIVMLFFVPFIGLDLLKALAAGVLVRIVGMRLPVLKEQRN</sequence>
<accession>R4KBC7</accession>
<comment type="subcellular location">
    <subcellularLocation>
        <location evidence="2">Cell membrane</location>
        <topology evidence="2">Multi-pass membrane protein</topology>
    </subcellularLocation>
</comment>
<dbReference type="eggNOG" id="COG1268">
    <property type="taxonomic scope" value="Bacteria"/>
</dbReference>
<name>R4KBC7_9FIRM</name>
<evidence type="ECO:0000256" key="3">
    <source>
        <dbReference type="SAM" id="Phobius"/>
    </source>
</evidence>
<dbReference type="Pfam" id="PF02632">
    <property type="entry name" value="BioY"/>
    <property type="match status" value="1"/>
</dbReference>
<keyword evidence="3" id="KW-1133">Transmembrane helix</keyword>
<feature type="transmembrane region" description="Helical" evidence="3">
    <location>
        <begin position="41"/>
        <end position="64"/>
    </location>
</feature>
<proteinExistence type="inferred from homology"/>
<dbReference type="STRING" id="767817.Desgi_0293"/>
<dbReference type="PANTHER" id="PTHR34295">
    <property type="entry name" value="BIOTIN TRANSPORTER BIOY"/>
    <property type="match status" value="1"/>
</dbReference>
<evidence type="ECO:0000256" key="1">
    <source>
        <dbReference type="ARBA" id="ARBA00010692"/>
    </source>
</evidence>
<dbReference type="GO" id="GO:0015225">
    <property type="term" value="F:biotin transmembrane transporter activity"/>
    <property type="evidence" value="ECO:0007669"/>
    <property type="project" value="UniProtKB-UniRule"/>
</dbReference>
<evidence type="ECO:0000313" key="4">
    <source>
        <dbReference type="EMBL" id="AGK99878.1"/>
    </source>
</evidence>
<dbReference type="InterPro" id="IPR003784">
    <property type="entry name" value="BioY"/>
</dbReference>
<comment type="similarity">
    <text evidence="1 2">Belongs to the BioY family.</text>
</comment>
<organism evidence="4 5">
    <name type="scientific">Desulfoscipio gibsoniae DSM 7213</name>
    <dbReference type="NCBI Taxonomy" id="767817"/>
    <lineage>
        <taxon>Bacteria</taxon>
        <taxon>Bacillati</taxon>
        <taxon>Bacillota</taxon>
        <taxon>Clostridia</taxon>
        <taxon>Eubacteriales</taxon>
        <taxon>Desulfallaceae</taxon>
        <taxon>Desulfoscipio</taxon>
    </lineage>
</organism>
<dbReference type="PANTHER" id="PTHR34295:SF1">
    <property type="entry name" value="BIOTIN TRANSPORTER BIOY"/>
    <property type="match status" value="1"/>
</dbReference>
<dbReference type="PIRSF" id="PIRSF016661">
    <property type="entry name" value="BioY"/>
    <property type="match status" value="1"/>
</dbReference>
<feature type="transmembrane region" description="Helical" evidence="3">
    <location>
        <begin position="118"/>
        <end position="144"/>
    </location>
</feature>
<evidence type="ECO:0000256" key="2">
    <source>
        <dbReference type="PIRNR" id="PIRNR016661"/>
    </source>
</evidence>
<evidence type="ECO:0000313" key="5">
    <source>
        <dbReference type="Proteomes" id="UP000013520"/>
    </source>
</evidence>
<keyword evidence="5" id="KW-1185">Reference proteome</keyword>
<feature type="transmembrane region" description="Helical" evidence="3">
    <location>
        <begin position="150"/>
        <end position="180"/>
    </location>
</feature>
<feature type="transmembrane region" description="Helical" evidence="3">
    <location>
        <begin position="12"/>
        <end position="29"/>
    </location>
</feature>
<protein>
    <recommendedName>
        <fullName evidence="2">Biotin transporter</fullName>
    </recommendedName>
</protein>